<dbReference type="CDD" id="cd00082">
    <property type="entry name" value="HisKA"/>
    <property type="match status" value="1"/>
</dbReference>
<feature type="transmembrane region" description="Helical" evidence="7">
    <location>
        <begin position="227"/>
        <end position="245"/>
    </location>
</feature>
<dbReference type="CDD" id="cd00075">
    <property type="entry name" value="HATPase"/>
    <property type="match status" value="1"/>
</dbReference>
<feature type="transmembrane region" description="Helical" evidence="7">
    <location>
        <begin position="320"/>
        <end position="341"/>
    </location>
</feature>
<feature type="domain" description="Histidine kinase" evidence="8">
    <location>
        <begin position="458"/>
        <end position="673"/>
    </location>
</feature>
<dbReference type="Gene3D" id="1.10.287.130">
    <property type="match status" value="1"/>
</dbReference>
<proteinExistence type="predicted"/>
<dbReference type="InterPro" id="IPR011622">
    <property type="entry name" value="7TMR_DISM_rcpt_extracell_dom2"/>
</dbReference>
<keyword evidence="6" id="KW-0902">Two-component regulatory system</keyword>
<dbReference type="InterPro" id="IPR036097">
    <property type="entry name" value="HisK_dim/P_sf"/>
</dbReference>
<feature type="transmembrane region" description="Helical" evidence="7">
    <location>
        <begin position="353"/>
        <end position="373"/>
    </location>
</feature>
<dbReference type="GO" id="GO:0000155">
    <property type="term" value="F:phosphorelay sensor kinase activity"/>
    <property type="evidence" value="ECO:0007669"/>
    <property type="project" value="InterPro"/>
</dbReference>
<dbReference type="GO" id="GO:0016036">
    <property type="term" value="P:cellular response to phosphate starvation"/>
    <property type="evidence" value="ECO:0007669"/>
    <property type="project" value="TreeGrafter"/>
</dbReference>
<dbReference type="EMBL" id="RBLC01000005">
    <property type="protein sequence ID" value="RKS19016.1"/>
    <property type="molecule type" value="Genomic_DNA"/>
</dbReference>
<evidence type="ECO:0000313" key="10">
    <source>
        <dbReference type="Proteomes" id="UP000277579"/>
    </source>
</evidence>
<keyword evidence="4" id="KW-0808">Transferase</keyword>
<dbReference type="SUPFAM" id="SSF47384">
    <property type="entry name" value="Homodimeric domain of signal transducing histidine kinase"/>
    <property type="match status" value="1"/>
</dbReference>
<dbReference type="InterPro" id="IPR003594">
    <property type="entry name" value="HATPase_dom"/>
</dbReference>
<dbReference type="Proteomes" id="UP000277579">
    <property type="component" value="Unassembled WGS sequence"/>
</dbReference>
<dbReference type="InterPro" id="IPR050351">
    <property type="entry name" value="BphY/WalK/GraS-like"/>
</dbReference>
<evidence type="ECO:0000256" key="6">
    <source>
        <dbReference type="ARBA" id="ARBA00023012"/>
    </source>
</evidence>
<keyword evidence="7" id="KW-0812">Transmembrane</keyword>
<dbReference type="Pfam" id="PF07696">
    <property type="entry name" value="7TMR-DISMED2"/>
    <property type="match status" value="1"/>
</dbReference>
<gene>
    <name evidence="9" type="ORF">CLV94_2967</name>
</gene>
<dbReference type="InterPro" id="IPR005467">
    <property type="entry name" value="His_kinase_dom"/>
</dbReference>
<keyword evidence="7" id="KW-1133">Transmembrane helix</keyword>
<keyword evidence="10" id="KW-1185">Reference proteome</keyword>
<accession>A0A495LZ45</accession>
<evidence type="ECO:0000256" key="1">
    <source>
        <dbReference type="ARBA" id="ARBA00000085"/>
    </source>
</evidence>
<dbReference type="InterPro" id="IPR003661">
    <property type="entry name" value="HisK_dim/P_dom"/>
</dbReference>
<feature type="transmembrane region" description="Helical" evidence="7">
    <location>
        <begin position="202"/>
        <end position="220"/>
    </location>
</feature>
<comment type="catalytic activity">
    <reaction evidence="1">
        <text>ATP + protein L-histidine = ADP + protein N-phospho-L-histidine.</text>
        <dbReference type="EC" id="2.7.13.3"/>
    </reaction>
</comment>
<evidence type="ECO:0000256" key="7">
    <source>
        <dbReference type="SAM" id="Phobius"/>
    </source>
</evidence>
<keyword evidence="7" id="KW-0472">Membrane</keyword>
<evidence type="ECO:0000256" key="3">
    <source>
        <dbReference type="ARBA" id="ARBA00022553"/>
    </source>
</evidence>
<dbReference type="Pfam" id="PF02518">
    <property type="entry name" value="HATPase_c"/>
    <property type="match status" value="1"/>
</dbReference>
<protein>
    <recommendedName>
        <fullName evidence="2">histidine kinase</fullName>
        <ecNumber evidence="2">2.7.13.3</ecNumber>
    </recommendedName>
</protein>
<dbReference type="Gene3D" id="2.60.40.2380">
    <property type="match status" value="1"/>
</dbReference>
<sequence>MLQRIFLISCLPNRISFRPNILFTIVTTLFLLFFAVCCRGQSANDFSYQNIGKELHYLEDKTATMSLDDVKNLSDASFTRGSHDILNFGNTASAWWIKLSYTAQQDLPLYLIIDAPNIEYIDAYATDNKGRAVVFKTGCFRTTQPDVFVRNNFMIDLPVDSKIEKKTIYLRLKTNNILLAPIKLATAESVINGQEFKHGIEYIYIGLLIGLLLFNLFLFVSVRDITYLYYVLYVLTLSSYLLIYIRGYGFIFGDELRIFLNQYPHVLLSFSVIASLVFCNRFLHLKRRAPKMLGIFYVIGGAGIILFFVSALGFKHTATVIAQMLTVTVAVVAWIAGVIAYKNGHRPAKYYILAWFFIWVTVAIVTLSLGGVIPSSEFTIQLVPIGSTLELLLLSFALGDRYKTIIRAEQKVRDENLFLVRTQNQRLEEKVDERTLQLNSTIKQMESSNAVKNRLFSIIAHDLRSPLNSLLGILSLSDMQLLTPQELQELLEENKKTIKSVNNTLDNLLYWAQSQMEGLVTRKDSFELKPVFDELLLLYLPLIKQKGIHLEQLVTDNGVITADRNQISLVLRNLIDNAIKFTPSDGRIWFTLQAISEGVRFSVENEAEGHLDIDMERMNGNEMAIATPGTRNEQGVGLGLLLCKEYIKNNGGTFLIDRKENKVRFSFLLPSKH</sequence>
<evidence type="ECO:0000256" key="4">
    <source>
        <dbReference type="ARBA" id="ARBA00022679"/>
    </source>
</evidence>
<name>A0A495LZ45_9FLAO</name>
<dbReference type="EC" id="2.7.13.3" evidence="2"/>
<evidence type="ECO:0000259" key="8">
    <source>
        <dbReference type="PROSITE" id="PS50109"/>
    </source>
</evidence>
<dbReference type="PANTHER" id="PTHR45453">
    <property type="entry name" value="PHOSPHATE REGULON SENSOR PROTEIN PHOR"/>
    <property type="match status" value="1"/>
</dbReference>
<dbReference type="GO" id="GO:0004721">
    <property type="term" value="F:phosphoprotein phosphatase activity"/>
    <property type="evidence" value="ECO:0007669"/>
    <property type="project" value="TreeGrafter"/>
</dbReference>
<dbReference type="Pfam" id="PF00512">
    <property type="entry name" value="HisKA"/>
    <property type="match status" value="1"/>
</dbReference>
<dbReference type="InterPro" id="IPR036890">
    <property type="entry name" value="HATPase_C_sf"/>
</dbReference>
<dbReference type="InterPro" id="IPR011623">
    <property type="entry name" value="7TMR_DISM_rcpt_extracell_dom1"/>
</dbReference>
<feature type="transmembrane region" description="Helical" evidence="7">
    <location>
        <begin position="265"/>
        <end position="283"/>
    </location>
</feature>
<organism evidence="9 10">
    <name type="scientific">Flavobacterium endophyticum</name>
    <dbReference type="NCBI Taxonomy" id="1540163"/>
    <lineage>
        <taxon>Bacteria</taxon>
        <taxon>Pseudomonadati</taxon>
        <taxon>Bacteroidota</taxon>
        <taxon>Flavobacteriia</taxon>
        <taxon>Flavobacteriales</taxon>
        <taxon>Flavobacteriaceae</taxon>
        <taxon>Flavobacterium</taxon>
    </lineage>
</organism>
<dbReference type="PANTHER" id="PTHR45453:SF1">
    <property type="entry name" value="PHOSPHATE REGULON SENSOR PROTEIN PHOR"/>
    <property type="match status" value="1"/>
</dbReference>
<keyword evidence="5 9" id="KW-0418">Kinase</keyword>
<evidence type="ECO:0000313" key="9">
    <source>
        <dbReference type="EMBL" id="RKS19016.1"/>
    </source>
</evidence>
<comment type="caution">
    <text evidence="9">The sequence shown here is derived from an EMBL/GenBank/DDBJ whole genome shotgun (WGS) entry which is preliminary data.</text>
</comment>
<evidence type="ECO:0000256" key="2">
    <source>
        <dbReference type="ARBA" id="ARBA00012438"/>
    </source>
</evidence>
<dbReference type="GO" id="GO:0005886">
    <property type="term" value="C:plasma membrane"/>
    <property type="evidence" value="ECO:0007669"/>
    <property type="project" value="TreeGrafter"/>
</dbReference>
<dbReference type="SMART" id="SM00388">
    <property type="entry name" value="HisKA"/>
    <property type="match status" value="1"/>
</dbReference>
<dbReference type="Gene3D" id="3.30.565.10">
    <property type="entry name" value="Histidine kinase-like ATPase, C-terminal domain"/>
    <property type="match status" value="1"/>
</dbReference>
<dbReference type="Pfam" id="PF07695">
    <property type="entry name" value="7TMR-DISM_7TM"/>
    <property type="match status" value="1"/>
</dbReference>
<dbReference type="OrthoDB" id="9810447at2"/>
<dbReference type="SMART" id="SM00387">
    <property type="entry name" value="HATPase_c"/>
    <property type="match status" value="1"/>
</dbReference>
<dbReference type="PROSITE" id="PS50109">
    <property type="entry name" value="HIS_KIN"/>
    <property type="match status" value="1"/>
</dbReference>
<keyword evidence="3" id="KW-0597">Phosphoprotein</keyword>
<dbReference type="AlphaFoldDB" id="A0A495LZ45"/>
<feature type="transmembrane region" description="Helical" evidence="7">
    <location>
        <begin position="295"/>
        <end position="314"/>
    </location>
</feature>
<dbReference type="SUPFAM" id="SSF55874">
    <property type="entry name" value="ATPase domain of HSP90 chaperone/DNA topoisomerase II/histidine kinase"/>
    <property type="match status" value="1"/>
</dbReference>
<evidence type="ECO:0000256" key="5">
    <source>
        <dbReference type="ARBA" id="ARBA00022777"/>
    </source>
</evidence>
<reference evidence="9 10" key="1">
    <citation type="submission" date="2018-10" db="EMBL/GenBank/DDBJ databases">
        <title>Genomic Encyclopedia of Archaeal and Bacterial Type Strains, Phase II (KMG-II): from individual species to whole genera.</title>
        <authorList>
            <person name="Goeker M."/>
        </authorList>
    </citation>
    <scope>NUCLEOTIDE SEQUENCE [LARGE SCALE GENOMIC DNA]</scope>
    <source>
        <strain evidence="9 10">DSM 29537</strain>
    </source>
</reference>